<evidence type="ECO:0000259" key="4">
    <source>
        <dbReference type="Pfam" id="PF00884"/>
    </source>
</evidence>
<dbReference type="InterPro" id="IPR000917">
    <property type="entry name" value="Sulfatase_N"/>
</dbReference>
<gene>
    <name evidence="5" type="ORF">SAMN05428953_11811</name>
</gene>
<keyword evidence="2" id="KW-0479">Metal-binding</keyword>
<evidence type="ECO:0000256" key="3">
    <source>
        <dbReference type="ARBA" id="ARBA00022801"/>
    </source>
</evidence>
<keyword evidence="6" id="KW-1185">Reference proteome</keyword>
<dbReference type="Proteomes" id="UP000198894">
    <property type="component" value="Unassembled WGS sequence"/>
</dbReference>
<dbReference type="PANTHER" id="PTHR45953">
    <property type="entry name" value="IDURONATE 2-SULFATASE"/>
    <property type="match status" value="1"/>
</dbReference>
<dbReference type="InterPro" id="IPR017850">
    <property type="entry name" value="Alkaline_phosphatase_core_sf"/>
</dbReference>
<evidence type="ECO:0000256" key="2">
    <source>
        <dbReference type="ARBA" id="ARBA00022723"/>
    </source>
</evidence>
<dbReference type="GO" id="GO:0046872">
    <property type="term" value="F:metal ion binding"/>
    <property type="evidence" value="ECO:0007669"/>
    <property type="project" value="UniProtKB-KW"/>
</dbReference>
<dbReference type="GO" id="GO:0008484">
    <property type="term" value="F:sulfuric ester hydrolase activity"/>
    <property type="evidence" value="ECO:0007669"/>
    <property type="project" value="TreeGrafter"/>
</dbReference>
<dbReference type="SUPFAM" id="SSF53649">
    <property type="entry name" value="Alkaline phosphatase-like"/>
    <property type="match status" value="1"/>
</dbReference>
<dbReference type="PANTHER" id="PTHR45953:SF1">
    <property type="entry name" value="IDURONATE 2-SULFATASE"/>
    <property type="match status" value="1"/>
</dbReference>
<dbReference type="RefSeq" id="WP_091597859.1">
    <property type="nucleotide sequence ID" value="NZ_FNEE01000018.1"/>
</dbReference>
<dbReference type="GO" id="GO:0005737">
    <property type="term" value="C:cytoplasm"/>
    <property type="evidence" value="ECO:0007669"/>
    <property type="project" value="TreeGrafter"/>
</dbReference>
<evidence type="ECO:0000256" key="1">
    <source>
        <dbReference type="ARBA" id="ARBA00008779"/>
    </source>
</evidence>
<proteinExistence type="inferred from homology"/>
<evidence type="ECO:0000313" key="6">
    <source>
        <dbReference type="Proteomes" id="UP000198894"/>
    </source>
</evidence>
<organism evidence="5 6">
    <name type="scientific">Mesorhizobium muleiense</name>
    <dbReference type="NCBI Taxonomy" id="1004279"/>
    <lineage>
        <taxon>Bacteria</taxon>
        <taxon>Pseudomonadati</taxon>
        <taxon>Pseudomonadota</taxon>
        <taxon>Alphaproteobacteria</taxon>
        <taxon>Hyphomicrobiales</taxon>
        <taxon>Phyllobacteriaceae</taxon>
        <taxon>Mesorhizobium</taxon>
    </lineage>
</organism>
<name>A0A1G9DGT4_9HYPH</name>
<dbReference type="Pfam" id="PF00884">
    <property type="entry name" value="Sulfatase"/>
    <property type="match status" value="1"/>
</dbReference>
<feature type="domain" description="Sulfatase N-terminal" evidence="4">
    <location>
        <begin position="6"/>
        <end position="376"/>
    </location>
</feature>
<dbReference type="Gene3D" id="3.40.720.10">
    <property type="entry name" value="Alkaline Phosphatase, subunit A"/>
    <property type="match status" value="1"/>
</dbReference>
<dbReference type="EMBL" id="FNEE01000018">
    <property type="protein sequence ID" value="SDK63098.1"/>
    <property type="molecule type" value="Genomic_DNA"/>
</dbReference>
<sequence length="492" mass="55631">MRNFSIVWICSDQQRWDTLQCLGFKGTQTPNIDRLAARGTAFARAYCQSPICTPSRTSFLTGLYPIAHQVHQNGAGTFPSHLVLLPKLMANAGYYTGHIGKLHLSATRGMIEKRPDDGFAEFYWSPEPFPEWSGNHDYHAWMWSKGVNPEAYFKPYLDQHYGPGPAAEYRQARWAGDRAERFIKMHSDRSWYLGVNIDAPHPPLNPPPDYLRRFNPNDMPDPAFKPIDLEHQKKFERVDQQAKFAVDPWHAATDAGEAHNDELAGPTHEAPPTKFNIWEMRAAYHAEVAQVDDLVGRILDTLTETGQLDRTIIVFMSDHGDMMGDHGLLYKGCRFYEGVVHVPLVISVPGSPAQGSVSNALVELVDIAPTLLSLSGLEVPKAMQGLSLDQMLLGNTSLDCHKPYVVSEYHNSLRFRGSRGSRASMYYDGRHKLNVYHDVGIGELFDHKEDPNEHYDLWDSHHHRGLKYDLLGRSFSAMMLRSGSGPERIEDY</sequence>
<dbReference type="PROSITE" id="PS00523">
    <property type="entry name" value="SULFATASE_1"/>
    <property type="match status" value="1"/>
</dbReference>
<dbReference type="AlphaFoldDB" id="A0A1G9DGT4"/>
<evidence type="ECO:0000313" key="5">
    <source>
        <dbReference type="EMBL" id="SDK63098.1"/>
    </source>
</evidence>
<comment type="similarity">
    <text evidence="1">Belongs to the sulfatase family.</text>
</comment>
<protein>
    <submittedName>
        <fullName evidence="5">Arylsulfatase A</fullName>
    </submittedName>
</protein>
<dbReference type="InterPro" id="IPR024607">
    <property type="entry name" value="Sulfatase_CS"/>
</dbReference>
<keyword evidence="3" id="KW-0378">Hydrolase</keyword>
<reference evidence="6" key="1">
    <citation type="submission" date="2016-10" db="EMBL/GenBank/DDBJ databases">
        <authorList>
            <person name="Varghese N."/>
            <person name="Submissions S."/>
        </authorList>
    </citation>
    <scope>NUCLEOTIDE SEQUENCE [LARGE SCALE GENOMIC DNA]</scope>
    <source>
        <strain evidence="6">CGMCC 1.11022</strain>
    </source>
</reference>
<accession>A0A1G9DGT4</accession>